<evidence type="ECO:0000256" key="1">
    <source>
        <dbReference type="ARBA" id="ARBA00022487"/>
    </source>
</evidence>
<reference evidence="5 6" key="1">
    <citation type="submission" date="2021-06" db="EMBL/GenBank/DDBJ databases">
        <title>Bacillus sp. RD4P76, an endophyte from a halophyte.</title>
        <authorList>
            <person name="Sun J.-Q."/>
        </authorList>
    </citation>
    <scope>NUCLEOTIDE SEQUENCE [LARGE SCALE GENOMIC DNA]</scope>
    <source>
        <strain evidence="5 6">JCM 17098</strain>
    </source>
</reference>
<dbReference type="Pfam" id="PF22244">
    <property type="entry name" value="GCE_fung"/>
    <property type="match status" value="1"/>
</dbReference>
<dbReference type="Proteomes" id="UP000790580">
    <property type="component" value="Unassembled WGS sequence"/>
</dbReference>
<evidence type="ECO:0000256" key="2">
    <source>
        <dbReference type="ARBA" id="ARBA00022729"/>
    </source>
</evidence>
<keyword evidence="6" id="KW-1185">Reference proteome</keyword>
<comment type="caution">
    <text evidence="5">The sequence shown here is derived from an EMBL/GenBank/DDBJ whole genome shotgun (WGS) entry which is preliminary data.</text>
</comment>
<dbReference type="InterPro" id="IPR029058">
    <property type="entry name" value="AB_hydrolase_fold"/>
</dbReference>
<accession>A0ABS6JWH8</accession>
<evidence type="ECO:0000313" key="6">
    <source>
        <dbReference type="Proteomes" id="UP000790580"/>
    </source>
</evidence>
<evidence type="ECO:0000313" key="5">
    <source>
        <dbReference type="EMBL" id="MBU9722587.1"/>
    </source>
</evidence>
<keyword evidence="2" id="KW-0732">Signal</keyword>
<name>A0ABS6JWH8_9BACI</name>
<evidence type="ECO:0000259" key="4">
    <source>
        <dbReference type="Pfam" id="PF22244"/>
    </source>
</evidence>
<dbReference type="Gene3D" id="3.40.50.1820">
    <property type="entry name" value="alpha/beta hydrolase"/>
    <property type="match status" value="1"/>
</dbReference>
<keyword evidence="1" id="KW-0719">Serine esterase</keyword>
<proteinExistence type="predicted"/>
<evidence type="ECO:0000256" key="3">
    <source>
        <dbReference type="ARBA" id="ARBA00022801"/>
    </source>
</evidence>
<protein>
    <submittedName>
        <fullName evidence="5">Esterase FrsA</fullName>
    </submittedName>
</protein>
<gene>
    <name evidence="5" type="ORF">KS407_14215</name>
</gene>
<feature type="domain" description="4-O-methyl-glucuronoyl methylesterase-like" evidence="4">
    <location>
        <begin position="72"/>
        <end position="297"/>
    </location>
</feature>
<dbReference type="SUPFAM" id="SSF53474">
    <property type="entry name" value="alpha/beta-Hydrolases"/>
    <property type="match status" value="1"/>
</dbReference>
<dbReference type="InterPro" id="IPR054579">
    <property type="entry name" value="GCE-like_dom"/>
</dbReference>
<dbReference type="EMBL" id="JAHQCR010000054">
    <property type="protein sequence ID" value="MBU9722587.1"/>
    <property type="molecule type" value="Genomic_DNA"/>
</dbReference>
<organism evidence="5 6">
    <name type="scientific">Evansella alkalicola</name>
    <dbReference type="NCBI Taxonomy" id="745819"/>
    <lineage>
        <taxon>Bacteria</taxon>
        <taxon>Bacillati</taxon>
        <taxon>Bacillota</taxon>
        <taxon>Bacilli</taxon>
        <taxon>Bacillales</taxon>
        <taxon>Bacillaceae</taxon>
        <taxon>Evansella</taxon>
    </lineage>
</organism>
<sequence>MTTRLLNPSELPILDHLHNPFEFLEGSKVKDHHDWSKRKEELKSLIQHYQYGFFPESPIVAAVRSGNTLTINLELGERKAAFDATISFPENQDGPFPVVIHTGQLDESVFHPRGYALIYFTPKDVALDDKSKREGAFYQLYPNTKAGNLVAWGWGYQRVIDALEAIPEIDKDQIVITGHSRFGKSALVGGIFDERVAITVPASSGLVGAGNYRYFYENEGANEKIENIVGFAPHWFTELFGEFVSEPRRLPFDQHEVLSLIAPRGLLLVEGTEDYWCNPRGTALSFTAAKKVFDFLGVSKNVAINYRPGDHPMKQEDFIAILDFADFYFQRKEVDRQFHSHPYKIETKAIPWIK</sequence>
<keyword evidence="3" id="KW-0378">Hydrolase</keyword>
<dbReference type="RefSeq" id="WP_088074172.1">
    <property type="nucleotide sequence ID" value="NZ_JAHQCR010000054.1"/>
</dbReference>